<organism evidence="3 4">
    <name type="scientific">Asparagus officinalis</name>
    <name type="common">Garden asparagus</name>
    <dbReference type="NCBI Taxonomy" id="4686"/>
    <lineage>
        <taxon>Eukaryota</taxon>
        <taxon>Viridiplantae</taxon>
        <taxon>Streptophyta</taxon>
        <taxon>Embryophyta</taxon>
        <taxon>Tracheophyta</taxon>
        <taxon>Spermatophyta</taxon>
        <taxon>Magnoliopsida</taxon>
        <taxon>Liliopsida</taxon>
        <taxon>Asparagales</taxon>
        <taxon>Asparagaceae</taxon>
        <taxon>Asparagoideae</taxon>
        <taxon>Asparagus</taxon>
    </lineage>
</organism>
<evidence type="ECO:0000256" key="2">
    <source>
        <dbReference type="SAM" id="MobiDB-lite"/>
    </source>
</evidence>
<dbReference type="InterPro" id="IPR011989">
    <property type="entry name" value="ARM-like"/>
</dbReference>
<dbReference type="InterPro" id="IPR007587">
    <property type="entry name" value="SAPS"/>
</dbReference>
<feature type="region of interest" description="Disordered" evidence="2">
    <location>
        <begin position="443"/>
        <end position="462"/>
    </location>
</feature>
<dbReference type="EMBL" id="CM007386">
    <property type="protein sequence ID" value="ONK67342.1"/>
    <property type="molecule type" value="Genomic_DNA"/>
</dbReference>
<comment type="similarity">
    <text evidence="1">Belongs to the SAPS family.</text>
</comment>
<name>A0A5P1EMW6_ASPOF</name>
<keyword evidence="4" id="KW-1185">Reference proteome</keyword>
<feature type="region of interest" description="Disordered" evidence="2">
    <location>
        <begin position="561"/>
        <end position="705"/>
    </location>
</feature>
<dbReference type="Gramene" id="ONK67342">
    <property type="protein sequence ID" value="ONK67342"/>
    <property type="gene ID" value="A4U43_C06F19170"/>
</dbReference>
<protein>
    <submittedName>
        <fullName evidence="3">Uncharacterized protein</fullName>
    </submittedName>
</protein>
<sequence>MDILFSFLEPDHQHNTLLAGYFSKVVMCLALRKTAALMNYIQDHQEILRQLVDLIGITSIMEALIRLIGADENANYVDEMQWLKDTNVLEMIVDKFSSSDSPQVHANAAEVLCAVIQYAPPGLAAKICSSSFMGRLFHHALEDSRPKSVLVHSLSICISLLDPKRLVSASYNLFRSQLTHGSLVVADPETVDRMLESLGDLLKLLDVSSAAIFFPTTYGYLKPPFGRHRLKIVEFISVLLTIGSEAAERQLVERGAIKHILNMFFEYPFNNILHRTVENIIALCLESKSDILIQHLLLDCDIVNKILDAEKQPLLSADCSKPTISTRGRLPPRIGIFGHMTRIANKLLRSANSSSIIQTHLQENKEWVFWCSNILLKRNATENVCQWACGRPNALMDQLRDFGNESVGDRDDDVAALSNNFNEAISYEGTEEDMDSDNRFAEVTSSDHTAEDPENVSLSTNAGWFSHEEGRVGSESDAEELGTSTVDNGPMKGSEDTTPLSLLTRNEELTESNEDISDSNELPDSDASSADEDGLNTGNMIKANEEDCKEHAITFDLKFFPAPKTGDIHAGPSEEAIEITTDTTEEPGRSTVDNAEDTRPSSLLNCSDEPTESIGGISDSDDLPDSDPIASPANEDATNTDDTIEARGEDFKEDACVNSENSCAEITTSPAATPSADEDDDILAKQAVSSEDQKHEQNSSRGQGG</sequence>
<evidence type="ECO:0000313" key="3">
    <source>
        <dbReference type="EMBL" id="ONK67342.1"/>
    </source>
</evidence>
<evidence type="ECO:0000313" key="4">
    <source>
        <dbReference type="Proteomes" id="UP000243459"/>
    </source>
</evidence>
<dbReference type="GO" id="GO:0019888">
    <property type="term" value="F:protein phosphatase regulator activity"/>
    <property type="evidence" value="ECO:0007669"/>
    <property type="project" value="TreeGrafter"/>
</dbReference>
<dbReference type="OMA" id="CKEHAIT"/>
<evidence type="ECO:0000256" key="1">
    <source>
        <dbReference type="ARBA" id="ARBA00006180"/>
    </source>
</evidence>
<feature type="compositionally biased region" description="Basic and acidic residues" evidence="2">
    <location>
        <begin position="644"/>
        <end position="655"/>
    </location>
</feature>
<feature type="region of interest" description="Disordered" evidence="2">
    <location>
        <begin position="469"/>
        <end position="543"/>
    </location>
</feature>
<dbReference type="Pfam" id="PF04499">
    <property type="entry name" value="SAPS"/>
    <property type="match status" value="1"/>
</dbReference>
<accession>A0A5P1EMW6</accession>
<dbReference type="InterPro" id="IPR016024">
    <property type="entry name" value="ARM-type_fold"/>
</dbReference>
<dbReference type="PANTHER" id="PTHR12634:SF37">
    <property type="entry name" value="SIT4 PHOSPHATASE-ASSOCIATED FAMILY PROTEIN"/>
    <property type="match status" value="1"/>
</dbReference>
<reference evidence="4" key="1">
    <citation type="journal article" date="2017" name="Nat. Commun.">
        <title>The asparagus genome sheds light on the origin and evolution of a young Y chromosome.</title>
        <authorList>
            <person name="Harkess A."/>
            <person name="Zhou J."/>
            <person name="Xu C."/>
            <person name="Bowers J.E."/>
            <person name="Van der Hulst R."/>
            <person name="Ayyampalayam S."/>
            <person name="Mercati F."/>
            <person name="Riccardi P."/>
            <person name="McKain M.R."/>
            <person name="Kakrana A."/>
            <person name="Tang H."/>
            <person name="Ray J."/>
            <person name="Groenendijk J."/>
            <person name="Arikit S."/>
            <person name="Mathioni S.M."/>
            <person name="Nakano M."/>
            <person name="Shan H."/>
            <person name="Telgmann-Rauber A."/>
            <person name="Kanno A."/>
            <person name="Yue Z."/>
            <person name="Chen H."/>
            <person name="Li W."/>
            <person name="Chen Y."/>
            <person name="Xu X."/>
            <person name="Zhang Y."/>
            <person name="Luo S."/>
            <person name="Chen H."/>
            <person name="Gao J."/>
            <person name="Mao Z."/>
            <person name="Pires J.C."/>
            <person name="Luo M."/>
            <person name="Kudrna D."/>
            <person name="Wing R.A."/>
            <person name="Meyers B.C."/>
            <person name="Yi K."/>
            <person name="Kong H."/>
            <person name="Lavrijsen P."/>
            <person name="Sunseri F."/>
            <person name="Falavigna A."/>
            <person name="Ye Y."/>
            <person name="Leebens-Mack J.H."/>
            <person name="Chen G."/>
        </authorList>
    </citation>
    <scope>NUCLEOTIDE SEQUENCE [LARGE SCALE GENOMIC DNA]</scope>
    <source>
        <strain evidence="4">cv. DH0086</strain>
    </source>
</reference>
<dbReference type="PANTHER" id="PTHR12634">
    <property type="entry name" value="SIT4 YEAST -ASSOCIATING PROTEIN-RELATED"/>
    <property type="match status" value="1"/>
</dbReference>
<dbReference type="Proteomes" id="UP000243459">
    <property type="component" value="Chromosome 6"/>
</dbReference>
<proteinExistence type="inferred from homology"/>
<dbReference type="Gene3D" id="1.25.10.10">
    <property type="entry name" value="Leucine-rich Repeat Variant"/>
    <property type="match status" value="1"/>
</dbReference>
<feature type="compositionally biased region" description="Acidic residues" evidence="2">
    <location>
        <begin position="509"/>
        <end position="534"/>
    </location>
</feature>
<dbReference type="GO" id="GO:0004721">
    <property type="term" value="F:phosphoprotein phosphatase activity"/>
    <property type="evidence" value="ECO:0007669"/>
    <property type="project" value="EnsemblPlants"/>
</dbReference>
<gene>
    <name evidence="3" type="ORF">A4U43_C06F19170</name>
</gene>
<feature type="compositionally biased region" description="Polar residues" evidence="2">
    <location>
        <begin position="658"/>
        <end position="672"/>
    </location>
</feature>
<dbReference type="AlphaFoldDB" id="A0A5P1EMW6"/>
<dbReference type="SUPFAM" id="SSF48371">
    <property type="entry name" value="ARM repeat"/>
    <property type="match status" value="1"/>
</dbReference>
<dbReference type="GO" id="GO:0019903">
    <property type="term" value="F:protein phosphatase binding"/>
    <property type="evidence" value="ECO:0007669"/>
    <property type="project" value="InterPro"/>
</dbReference>